<dbReference type="Gene3D" id="1.20.1530.20">
    <property type="match status" value="1"/>
</dbReference>
<evidence type="ECO:0000256" key="5">
    <source>
        <dbReference type="ARBA" id="ARBA00022692"/>
    </source>
</evidence>
<organism evidence="10 11">
    <name type="scientific">Corynebacterium suedekumii</name>
    <dbReference type="NCBI Taxonomy" id="3049801"/>
    <lineage>
        <taxon>Bacteria</taxon>
        <taxon>Bacillati</taxon>
        <taxon>Actinomycetota</taxon>
        <taxon>Actinomycetes</taxon>
        <taxon>Mycobacteriales</taxon>
        <taxon>Corynebacteriaceae</taxon>
        <taxon>Corynebacterium</taxon>
    </lineage>
</organism>
<feature type="transmembrane region" description="Helical" evidence="9">
    <location>
        <begin position="287"/>
        <end position="310"/>
    </location>
</feature>
<evidence type="ECO:0000256" key="4">
    <source>
        <dbReference type="ARBA" id="ARBA00022475"/>
    </source>
</evidence>
<comment type="subcellular location">
    <subcellularLocation>
        <location evidence="1 8">Cell membrane</location>
        <topology evidence="1 8">Multi-pass membrane protein</topology>
    </subcellularLocation>
</comment>
<feature type="transmembrane region" description="Helical" evidence="9">
    <location>
        <begin position="316"/>
        <end position="338"/>
    </location>
</feature>
<evidence type="ECO:0000256" key="1">
    <source>
        <dbReference type="ARBA" id="ARBA00004651"/>
    </source>
</evidence>
<feature type="transmembrane region" description="Helical" evidence="9">
    <location>
        <begin position="185"/>
        <end position="206"/>
    </location>
</feature>
<feature type="transmembrane region" description="Helical" evidence="9">
    <location>
        <begin position="82"/>
        <end position="106"/>
    </location>
</feature>
<name>A0ABY8VJJ9_9CORY</name>
<evidence type="ECO:0000313" key="11">
    <source>
        <dbReference type="Proteomes" id="UP001238805"/>
    </source>
</evidence>
<sequence>MTPNGPEGMSLLDRWAPAWVFIAIGVGLVIGREIPGIPWALMSLEVAGVPLPIAVGMFLMLIPPLARLRLDQPTEIGENPPILILAGILTWVVGPALMFTLAWIFLGNQPAIRDGLILLGLARCLSLVRVWTDLADCDRRLTDTLVMLNASVQLALFALLGWFYLELLPRWLGLPHPGDVPFFTMLGSVLVFLGIPMLLGILTRILGESLRGRDWYEKEVLPRMAPWTMIGLLYTVVLIFSMRGLETHTRPGLLVDLAVPLAIYFAVMVLLGVFLSRALGHGYGPSVSVGFVAAGPNTAMVMAVTVGTFGAASDQVLAAAVGPLIEVPVFLALVYFVLWAGPKLFRRETATPGHPGR</sequence>
<evidence type="ECO:0000256" key="2">
    <source>
        <dbReference type="ARBA" id="ARBA00010110"/>
    </source>
</evidence>
<evidence type="ECO:0000256" key="8">
    <source>
        <dbReference type="PIRNR" id="PIRNR005508"/>
    </source>
</evidence>
<dbReference type="PANTHER" id="PTHR43057:SF1">
    <property type="entry name" value="ARSENICAL-RESISTANCE PROTEIN 3"/>
    <property type="match status" value="1"/>
</dbReference>
<dbReference type="NCBIfam" id="TIGR00832">
    <property type="entry name" value="acr3"/>
    <property type="match status" value="1"/>
</dbReference>
<dbReference type="PANTHER" id="PTHR43057">
    <property type="entry name" value="ARSENITE EFFLUX TRANSPORTER"/>
    <property type="match status" value="1"/>
</dbReference>
<proteinExistence type="inferred from homology"/>
<dbReference type="InterPro" id="IPR002657">
    <property type="entry name" value="BilAc:Na_symport/Acr3"/>
</dbReference>
<keyword evidence="6 8" id="KW-1133">Transmembrane helix</keyword>
<evidence type="ECO:0000256" key="7">
    <source>
        <dbReference type="ARBA" id="ARBA00023136"/>
    </source>
</evidence>
<feature type="transmembrane region" description="Helical" evidence="9">
    <location>
        <begin position="37"/>
        <end position="62"/>
    </location>
</feature>
<dbReference type="InterPro" id="IPR038770">
    <property type="entry name" value="Na+/solute_symporter_sf"/>
</dbReference>
<keyword evidence="7 8" id="KW-0472">Membrane</keyword>
<feature type="transmembrane region" description="Helical" evidence="9">
    <location>
        <begin position="227"/>
        <end position="245"/>
    </location>
</feature>
<dbReference type="EMBL" id="CP126970">
    <property type="protein sequence ID" value="WIM69537.1"/>
    <property type="molecule type" value="Genomic_DNA"/>
</dbReference>
<evidence type="ECO:0000256" key="9">
    <source>
        <dbReference type="SAM" id="Phobius"/>
    </source>
</evidence>
<evidence type="ECO:0000256" key="3">
    <source>
        <dbReference type="ARBA" id="ARBA00022448"/>
    </source>
</evidence>
<feature type="transmembrane region" description="Helical" evidence="9">
    <location>
        <begin position="144"/>
        <end position="165"/>
    </location>
</feature>
<keyword evidence="5 8" id="KW-0812">Transmembrane</keyword>
<keyword evidence="4 8" id="KW-1003">Cell membrane</keyword>
<accession>A0ABY8VJJ9</accession>
<comment type="similarity">
    <text evidence="2 8">Belongs to the arsenical resistance-3 (ACR3) (TC 2.A.59) family.</text>
</comment>
<dbReference type="Proteomes" id="UP001238805">
    <property type="component" value="Chromosome"/>
</dbReference>
<keyword evidence="11" id="KW-1185">Reference proteome</keyword>
<feature type="transmembrane region" description="Helical" evidence="9">
    <location>
        <begin position="257"/>
        <end position="275"/>
    </location>
</feature>
<gene>
    <name evidence="10" type="primary">arsB</name>
    <name evidence="10" type="ORF">QP029_09805</name>
</gene>
<dbReference type="Pfam" id="PF01758">
    <property type="entry name" value="SBF"/>
    <property type="match status" value="1"/>
</dbReference>
<keyword evidence="3 8" id="KW-0813">Transport</keyword>
<feature type="transmembrane region" description="Helical" evidence="9">
    <location>
        <begin position="12"/>
        <end position="31"/>
    </location>
</feature>
<dbReference type="PIRSF" id="PIRSF005508">
    <property type="entry name" value="Acr3"/>
    <property type="match status" value="1"/>
</dbReference>
<evidence type="ECO:0000256" key="6">
    <source>
        <dbReference type="ARBA" id="ARBA00022989"/>
    </source>
</evidence>
<evidence type="ECO:0000313" key="10">
    <source>
        <dbReference type="EMBL" id="WIM69537.1"/>
    </source>
</evidence>
<reference evidence="10 11" key="1">
    <citation type="submission" date="2023-05" db="EMBL/GenBank/DDBJ databases">
        <title>Corynebacterium suedekumii sp. nov. and Corynebacterium breve sp. nov. isolated from raw cow's milk.</title>
        <authorList>
            <person name="Baer M.K."/>
            <person name="Mehl L."/>
            <person name="Hellmuth R."/>
            <person name="Marke G."/>
            <person name="Lipski A."/>
        </authorList>
    </citation>
    <scope>NUCLEOTIDE SEQUENCE [LARGE SCALE GENOMIC DNA]</scope>
    <source>
        <strain evidence="10 11">LM112</strain>
    </source>
</reference>
<dbReference type="RefSeq" id="WP_284874131.1">
    <property type="nucleotide sequence ID" value="NZ_CP126970.1"/>
</dbReference>
<dbReference type="InterPro" id="IPR004706">
    <property type="entry name" value="Arsenical-R_Acr3"/>
</dbReference>
<protein>
    <submittedName>
        <fullName evidence="10">ACR3 family arsenite efflux transporter</fullName>
    </submittedName>
</protein>